<dbReference type="EC" id="1.5.1.3" evidence="2"/>
<dbReference type="GO" id="GO:0046655">
    <property type="term" value="P:folic acid metabolic process"/>
    <property type="evidence" value="ECO:0007669"/>
    <property type="project" value="TreeGrafter"/>
</dbReference>
<dbReference type="InterPro" id="IPR024072">
    <property type="entry name" value="DHFR-like_dom_sf"/>
</dbReference>
<dbReference type="GO" id="GO:0005829">
    <property type="term" value="C:cytosol"/>
    <property type="evidence" value="ECO:0007669"/>
    <property type="project" value="TreeGrafter"/>
</dbReference>
<dbReference type="GO" id="GO:0046654">
    <property type="term" value="P:tetrahydrofolate biosynthetic process"/>
    <property type="evidence" value="ECO:0007669"/>
    <property type="project" value="InterPro"/>
</dbReference>
<dbReference type="GO" id="GO:0050661">
    <property type="term" value="F:NADP binding"/>
    <property type="evidence" value="ECO:0007669"/>
    <property type="project" value="InterPro"/>
</dbReference>
<keyword evidence="5" id="KW-0560">Oxidoreductase</keyword>
<gene>
    <name evidence="8" type="ORF">CYNAS_LOCUS8516</name>
</gene>
<dbReference type="CDD" id="cd00209">
    <property type="entry name" value="DHFR"/>
    <property type="match status" value="1"/>
</dbReference>
<organism evidence="8 9">
    <name type="scientific">Cylicocyclus nassatus</name>
    <name type="common">Nematode worm</name>
    <dbReference type="NCBI Taxonomy" id="53992"/>
    <lineage>
        <taxon>Eukaryota</taxon>
        <taxon>Metazoa</taxon>
        <taxon>Ecdysozoa</taxon>
        <taxon>Nematoda</taxon>
        <taxon>Chromadorea</taxon>
        <taxon>Rhabditida</taxon>
        <taxon>Rhabditina</taxon>
        <taxon>Rhabditomorpha</taxon>
        <taxon>Strongyloidea</taxon>
        <taxon>Strongylidae</taxon>
        <taxon>Cylicocyclus</taxon>
    </lineage>
</organism>
<dbReference type="GO" id="GO:0006730">
    <property type="term" value="P:one-carbon metabolic process"/>
    <property type="evidence" value="ECO:0007669"/>
    <property type="project" value="UniProtKB-KW"/>
</dbReference>
<evidence type="ECO:0000313" key="8">
    <source>
        <dbReference type="EMBL" id="CAJ0596533.1"/>
    </source>
</evidence>
<comment type="catalytic activity">
    <reaction evidence="6">
        <text>(6S)-5,6,7,8-tetrahydrofolate + NADP(+) = 7,8-dihydrofolate + NADPH + H(+)</text>
        <dbReference type="Rhea" id="RHEA:15009"/>
        <dbReference type="ChEBI" id="CHEBI:15378"/>
        <dbReference type="ChEBI" id="CHEBI:57451"/>
        <dbReference type="ChEBI" id="CHEBI:57453"/>
        <dbReference type="ChEBI" id="CHEBI:57783"/>
        <dbReference type="ChEBI" id="CHEBI:58349"/>
        <dbReference type="EC" id="1.5.1.3"/>
    </reaction>
</comment>
<evidence type="ECO:0000313" key="9">
    <source>
        <dbReference type="Proteomes" id="UP001176961"/>
    </source>
</evidence>
<evidence type="ECO:0000256" key="2">
    <source>
        <dbReference type="ARBA" id="ARBA00012856"/>
    </source>
</evidence>
<feature type="domain" description="DHFR" evidence="7">
    <location>
        <begin position="1"/>
        <end position="130"/>
    </location>
</feature>
<protein>
    <recommendedName>
        <fullName evidence="2">dihydrofolate reductase</fullName>
        <ecNumber evidence="2">1.5.1.3</ecNumber>
    </recommendedName>
</protein>
<dbReference type="GO" id="GO:0046452">
    <property type="term" value="P:dihydrofolate metabolic process"/>
    <property type="evidence" value="ECO:0007669"/>
    <property type="project" value="TreeGrafter"/>
</dbReference>
<dbReference type="Proteomes" id="UP001176961">
    <property type="component" value="Unassembled WGS sequence"/>
</dbReference>
<sequence>MGRKCFESIGKALPNRTNIVVSSNPEYEAEGCIVKDTLQLAMDYAVSRNETEVFVIGGGTIYRQMLSTRAVKQIYLTVVDSEFPEADVFFPELNPNEWVKEEDTTSTGEVGSITMTKEGKITVKLTGKENKQKIKSIMHKTECVFGPNKLALEIGAETRILIKNYLAAVKKIAKEL</sequence>
<dbReference type="PROSITE" id="PS51330">
    <property type="entry name" value="DHFR_2"/>
    <property type="match status" value="1"/>
</dbReference>
<dbReference type="Gene3D" id="3.40.430.10">
    <property type="entry name" value="Dihydrofolate Reductase, subunit A"/>
    <property type="match status" value="1"/>
</dbReference>
<dbReference type="EMBL" id="CATQJL010000203">
    <property type="protein sequence ID" value="CAJ0596533.1"/>
    <property type="molecule type" value="Genomic_DNA"/>
</dbReference>
<proteinExistence type="predicted"/>
<reference evidence="8" key="1">
    <citation type="submission" date="2023-07" db="EMBL/GenBank/DDBJ databases">
        <authorList>
            <consortium name="CYATHOMIX"/>
        </authorList>
    </citation>
    <scope>NUCLEOTIDE SEQUENCE</scope>
    <source>
        <strain evidence="8">N/A</strain>
    </source>
</reference>
<evidence type="ECO:0000256" key="4">
    <source>
        <dbReference type="ARBA" id="ARBA00022857"/>
    </source>
</evidence>
<dbReference type="PANTHER" id="PTHR48069:SF3">
    <property type="entry name" value="DIHYDROFOLATE REDUCTASE"/>
    <property type="match status" value="1"/>
</dbReference>
<dbReference type="InterPro" id="IPR001796">
    <property type="entry name" value="DHFR_dom"/>
</dbReference>
<comment type="caution">
    <text evidence="8">The sequence shown here is derived from an EMBL/GenBank/DDBJ whole genome shotgun (WGS) entry which is preliminary data.</text>
</comment>
<keyword evidence="4" id="KW-0521">NADP</keyword>
<dbReference type="GO" id="GO:0004146">
    <property type="term" value="F:dihydrofolate reductase activity"/>
    <property type="evidence" value="ECO:0007669"/>
    <property type="project" value="UniProtKB-EC"/>
</dbReference>
<name>A0AA36GQR9_CYLNA</name>
<evidence type="ECO:0000256" key="5">
    <source>
        <dbReference type="ARBA" id="ARBA00023002"/>
    </source>
</evidence>
<evidence type="ECO:0000259" key="7">
    <source>
        <dbReference type="PROSITE" id="PS51330"/>
    </source>
</evidence>
<comment type="pathway">
    <text evidence="1">Cofactor biosynthesis; tetrahydrofolate biosynthesis; 5,6,7,8-tetrahydrofolate from 7,8-dihydrofolate: step 1/1.</text>
</comment>
<dbReference type="AlphaFoldDB" id="A0AA36GQR9"/>
<keyword evidence="3" id="KW-0554">One-carbon metabolism</keyword>
<evidence type="ECO:0000256" key="3">
    <source>
        <dbReference type="ARBA" id="ARBA00022563"/>
    </source>
</evidence>
<evidence type="ECO:0000256" key="6">
    <source>
        <dbReference type="ARBA" id="ARBA00048873"/>
    </source>
</evidence>
<keyword evidence="9" id="KW-1185">Reference proteome</keyword>
<dbReference type="Pfam" id="PF00186">
    <property type="entry name" value="DHFR_1"/>
    <property type="match status" value="1"/>
</dbReference>
<dbReference type="InterPro" id="IPR012259">
    <property type="entry name" value="DHFR"/>
</dbReference>
<dbReference type="SUPFAM" id="SSF53597">
    <property type="entry name" value="Dihydrofolate reductase-like"/>
    <property type="match status" value="1"/>
</dbReference>
<accession>A0AA36GQR9</accession>
<evidence type="ECO:0000256" key="1">
    <source>
        <dbReference type="ARBA" id="ARBA00004903"/>
    </source>
</evidence>
<dbReference type="PANTHER" id="PTHR48069">
    <property type="entry name" value="DIHYDROFOLATE REDUCTASE"/>
    <property type="match status" value="1"/>
</dbReference>